<reference evidence="2 3" key="1">
    <citation type="submission" date="2013-04" db="EMBL/GenBank/DDBJ databases">
        <title>Complete genome sequence of Streptomyces fulvissimus.</title>
        <authorList>
            <person name="Myronovskyi M."/>
            <person name="Tokovenko B."/>
            <person name="Manderscheid N."/>
            <person name="Petzke L."/>
            <person name="Luzhetskyy A."/>
        </authorList>
    </citation>
    <scope>NUCLEOTIDE SEQUENCE [LARGE SCALE GENOMIC DNA]</scope>
    <source>
        <strain evidence="2 3">DSM 40593</strain>
    </source>
</reference>
<dbReference type="EMBL" id="CP005080">
    <property type="protein sequence ID" value="AGK80413.1"/>
    <property type="molecule type" value="Genomic_DNA"/>
</dbReference>
<organism evidence="2 3">
    <name type="scientific">Streptomyces microflavus DSM 40593</name>
    <dbReference type="NCBI Taxonomy" id="1303692"/>
    <lineage>
        <taxon>Bacteria</taxon>
        <taxon>Bacillati</taxon>
        <taxon>Actinomycetota</taxon>
        <taxon>Actinomycetes</taxon>
        <taxon>Kitasatosporales</taxon>
        <taxon>Streptomycetaceae</taxon>
        <taxon>Streptomyces</taxon>
    </lineage>
</organism>
<evidence type="ECO:0000313" key="2">
    <source>
        <dbReference type="EMBL" id="AGK80413.1"/>
    </source>
</evidence>
<feature type="compositionally biased region" description="Acidic residues" evidence="1">
    <location>
        <begin position="163"/>
        <end position="174"/>
    </location>
</feature>
<dbReference type="HOGENOM" id="CLU_1053435_0_0_11"/>
<dbReference type="PATRIC" id="fig|1303692.3.peg.5550"/>
<evidence type="ECO:0000256" key="1">
    <source>
        <dbReference type="SAM" id="MobiDB-lite"/>
    </source>
</evidence>
<evidence type="ECO:0008006" key="4">
    <source>
        <dbReference type="Google" id="ProtNLM"/>
    </source>
</evidence>
<proteinExistence type="predicted"/>
<accession>N0D3G3</accession>
<dbReference type="Proteomes" id="UP000013304">
    <property type="component" value="Chromosome"/>
</dbReference>
<sequence length="264" mass="27429">MSTEGSHVTYIRLPKPARKHVDSHPLAQQADALRQLADQLDEHAAAEASTLDNSGLLRLAQGYAHASTPEQRDQLAEGVATRLTVDEAGVILRAAAAIRTALRPPCLSHTAQTYVRSVTVRRTTVLPAALLAAALLALTACSTEPEPYAPAAGPATSAPAAEEPAEEADSGESSDAEKAAGIPDAPTGAALDAYLAAIRDVDPAIVEDEEKAIDAGRNQCSHLAAPNDKSDWLAAQRFGNDARPLTDAQGKALNAALRATLCPA</sequence>
<protein>
    <recommendedName>
        <fullName evidence="4">DUF732 domain-containing protein</fullName>
    </recommendedName>
</protein>
<name>N0D3G3_STRMI</name>
<dbReference type="eggNOG" id="ENOG5031T4A">
    <property type="taxonomic scope" value="Bacteria"/>
</dbReference>
<dbReference type="AlphaFoldDB" id="N0D3G3"/>
<evidence type="ECO:0000313" key="3">
    <source>
        <dbReference type="Proteomes" id="UP000013304"/>
    </source>
</evidence>
<dbReference type="OrthoDB" id="4950130at2"/>
<feature type="compositionally biased region" description="Low complexity" evidence="1">
    <location>
        <begin position="147"/>
        <end position="162"/>
    </location>
</feature>
<gene>
    <name evidence="2" type="ORF">SFUL_5525</name>
</gene>
<dbReference type="KEGG" id="sfi:SFUL_5525"/>
<feature type="region of interest" description="Disordered" evidence="1">
    <location>
        <begin position="147"/>
        <end position="183"/>
    </location>
</feature>